<accession>A0ABR3GCN8</accession>
<dbReference type="EMBL" id="JBBBZM010000117">
    <property type="protein sequence ID" value="KAL0633689.1"/>
    <property type="molecule type" value="Genomic_DNA"/>
</dbReference>
<keyword evidence="2" id="KW-1185">Reference proteome</keyword>
<reference evidence="1 2" key="1">
    <citation type="submission" date="2024-02" db="EMBL/GenBank/DDBJ databases">
        <title>Discinaceae phylogenomics.</title>
        <authorList>
            <person name="Dirks A.C."/>
            <person name="James T.Y."/>
        </authorList>
    </citation>
    <scope>NUCLEOTIDE SEQUENCE [LARGE SCALE GENOMIC DNA]</scope>
    <source>
        <strain evidence="1 2">ACD0624</strain>
    </source>
</reference>
<evidence type="ECO:0000313" key="1">
    <source>
        <dbReference type="EMBL" id="KAL0633689.1"/>
    </source>
</evidence>
<name>A0ABR3GCN8_9PEZI</name>
<dbReference type="SUPFAM" id="SSF89372">
    <property type="entry name" value="Fucose-specific lectin"/>
    <property type="match status" value="1"/>
</dbReference>
<dbReference type="Gene3D" id="2.120.10.70">
    <property type="entry name" value="Fucose-specific lectin"/>
    <property type="match status" value="1"/>
</dbReference>
<protein>
    <recommendedName>
        <fullName evidence="3">Fucose-specific lectin</fullName>
    </recommendedName>
</protein>
<gene>
    <name evidence="1" type="ORF">Q9L58_007412</name>
</gene>
<sequence length="467" mass="51159">MKGTSDSVAIAEGHNILDLSFAIAHHPATGKISAVYRSGNVGDHNSFLASTEFSNGVWGSPIRIGELDTRIVHTETLAHCYAEDEKHKRYVFRVADDDTIHMRSETPLGAIWKDHGSITKEYDINDRTKLAATSIPAHGGTILLYHVNSKRQLTERWGIKTIKGIEWKHDSFTGIQVDVTGQMAVTTIGGKAYIVFTASDRHCEGVAAEFRGALCLVVRDPMVQSGWGQVHILAASSTFSVETAVSITAPKGVSNELTVCYLSEGSAAWTIQVNLKGAVVPRTDKKGNLLGPERISRLTGYKSLAAIPGSFSGTSFLFALTTLHGTKTLMTYTKAASAECVTTMTQRLAVQAWLKEEIRQREIHVTGLCERSEAKKFLRVELELKLKAIQSEEKTSVDEYHRARASYEDAQSELMKTTTSLVTVTQEVETAKVCQISSVKNAKWSIHDTIKTELRVIDSCGNAKAVC</sequence>
<proteinExistence type="predicted"/>
<comment type="caution">
    <text evidence="1">The sequence shown here is derived from an EMBL/GenBank/DDBJ whole genome shotgun (WGS) entry which is preliminary data.</text>
</comment>
<evidence type="ECO:0008006" key="3">
    <source>
        <dbReference type="Google" id="ProtNLM"/>
    </source>
</evidence>
<evidence type="ECO:0000313" key="2">
    <source>
        <dbReference type="Proteomes" id="UP001447188"/>
    </source>
</evidence>
<organism evidence="1 2">
    <name type="scientific">Discina gigas</name>
    <dbReference type="NCBI Taxonomy" id="1032678"/>
    <lineage>
        <taxon>Eukaryota</taxon>
        <taxon>Fungi</taxon>
        <taxon>Dikarya</taxon>
        <taxon>Ascomycota</taxon>
        <taxon>Pezizomycotina</taxon>
        <taxon>Pezizomycetes</taxon>
        <taxon>Pezizales</taxon>
        <taxon>Discinaceae</taxon>
        <taxon>Discina</taxon>
    </lineage>
</organism>
<dbReference type="Proteomes" id="UP001447188">
    <property type="component" value="Unassembled WGS sequence"/>
</dbReference>